<evidence type="ECO:0000259" key="1">
    <source>
        <dbReference type="Pfam" id="PF13649"/>
    </source>
</evidence>
<feature type="domain" description="23S rRNA (guanine(745)-N(1))-methyltransferase N-terminal" evidence="2">
    <location>
        <begin position="10"/>
        <end position="47"/>
    </location>
</feature>
<accession>A0ABN2QJM8</accession>
<name>A0ABN2QJM8_9MICO</name>
<protein>
    <submittedName>
        <fullName evidence="3">Methyltransferase domain-containing protein</fullName>
    </submittedName>
</protein>
<dbReference type="InterPro" id="IPR048647">
    <property type="entry name" value="RlmA_N"/>
</dbReference>
<comment type="caution">
    <text evidence="3">The sequence shown here is derived from an EMBL/GenBank/DDBJ whole genome shotgun (WGS) entry which is preliminary data.</text>
</comment>
<dbReference type="Pfam" id="PF21302">
    <property type="entry name" value="Zn_ribbon_RlmA"/>
    <property type="match status" value="1"/>
</dbReference>
<dbReference type="SUPFAM" id="SSF53335">
    <property type="entry name" value="S-adenosyl-L-methionine-dependent methyltransferases"/>
    <property type="match status" value="1"/>
</dbReference>
<dbReference type="CDD" id="cd02440">
    <property type="entry name" value="AdoMet_MTases"/>
    <property type="match status" value="1"/>
</dbReference>
<dbReference type="Gene3D" id="3.40.50.150">
    <property type="entry name" value="Vaccinia Virus protein VP39"/>
    <property type="match status" value="1"/>
</dbReference>
<dbReference type="InterPro" id="IPR041698">
    <property type="entry name" value="Methyltransf_25"/>
</dbReference>
<reference evidence="3 4" key="1">
    <citation type="journal article" date="2019" name="Int. J. Syst. Evol. Microbiol.">
        <title>The Global Catalogue of Microorganisms (GCM) 10K type strain sequencing project: providing services to taxonomists for standard genome sequencing and annotation.</title>
        <authorList>
            <consortium name="The Broad Institute Genomics Platform"/>
            <consortium name="The Broad Institute Genome Sequencing Center for Infectious Disease"/>
            <person name="Wu L."/>
            <person name="Ma J."/>
        </authorList>
    </citation>
    <scope>NUCLEOTIDE SEQUENCE [LARGE SCALE GENOMIC DNA]</scope>
    <source>
        <strain evidence="3 4">JCM 13584</strain>
    </source>
</reference>
<evidence type="ECO:0000313" key="3">
    <source>
        <dbReference type="EMBL" id="GAA1953172.1"/>
    </source>
</evidence>
<proteinExistence type="predicted"/>
<organism evidence="3 4">
    <name type="scientific">Agromyces allii</name>
    <dbReference type="NCBI Taxonomy" id="393607"/>
    <lineage>
        <taxon>Bacteria</taxon>
        <taxon>Bacillati</taxon>
        <taxon>Actinomycetota</taxon>
        <taxon>Actinomycetes</taxon>
        <taxon>Micrococcales</taxon>
        <taxon>Microbacteriaceae</taxon>
        <taxon>Agromyces</taxon>
    </lineage>
</organism>
<keyword evidence="3" id="KW-0808">Transferase</keyword>
<keyword evidence="4" id="KW-1185">Reference proteome</keyword>
<dbReference type="InterPro" id="IPR029063">
    <property type="entry name" value="SAM-dependent_MTases_sf"/>
</dbReference>
<dbReference type="EMBL" id="BAAAMK010000002">
    <property type="protein sequence ID" value="GAA1953172.1"/>
    <property type="molecule type" value="Genomic_DNA"/>
</dbReference>
<dbReference type="InterPro" id="IPR016718">
    <property type="entry name" value="rRNA_m1G-MeTrfase_A_prd"/>
</dbReference>
<dbReference type="GO" id="GO:0008168">
    <property type="term" value="F:methyltransferase activity"/>
    <property type="evidence" value="ECO:0007669"/>
    <property type="project" value="UniProtKB-KW"/>
</dbReference>
<dbReference type="PIRSF" id="PIRSF018249">
    <property type="entry name" value="MyrA_prd"/>
    <property type="match status" value="1"/>
</dbReference>
<evidence type="ECO:0000259" key="2">
    <source>
        <dbReference type="Pfam" id="PF21302"/>
    </source>
</evidence>
<dbReference type="Proteomes" id="UP001499954">
    <property type="component" value="Unassembled WGS sequence"/>
</dbReference>
<evidence type="ECO:0000313" key="4">
    <source>
        <dbReference type="Proteomes" id="UP001499954"/>
    </source>
</evidence>
<gene>
    <name evidence="3" type="ORF">GCM10009717_18880</name>
</gene>
<feature type="domain" description="Methyltransferase" evidence="1">
    <location>
        <begin position="102"/>
        <end position="185"/>
    </location>
</feature>
<dbReference type="Pfam" id="PF13649">
    <property type="entry name" value="Methyltransf_25"/>
    <property type="match status" value="1"/>
</dbReference>
<dbReference type="GO" id="GO:0032259">
    <property type="term" value="P:methylation"/>
    <property type="evidence" value="ECO:0007669"/>
    <property type="project" value="UniProtKB-KW"/>
</dbReference>
<sequence>MTMSFDTTWFRCPNCFSPLSATADLVIGCENGHRFDVARQGTVTLLPPRAPRTVGDDHKMLTARAALLDSALYVPIADAIADLAQRNLASLPAGGPLGPRLVDFGCGTGYYASRVAERVSAAAVLVADRSPVAVRVAVRAVPGATGVVLDIWRPLPLRDDSADLALNVFAPRNPEEYARVVRPGGTLVVVVPRENHLAELRRDGSVLTVPADKERLVTESLGAAGFDLAETAHVEYSASISDDQRAHLVAMGPSAHHVAEAAANDAGPAGEAATHETEQQVTVSVDVLAFRR</sequence>
<keyword evidence="3" id="KW-0489">Methyltransferase</keyword>